<name>A0A9K3GRP1_9EUKA</name>
<keyword evidence="2" id="KW-1185">Reference proteome</keyword>
<dbReference type="PANTHER" id="PTHR37067">
    <property type="entry name" value="PX DOMAIN-CONTAINING PROTEIN"/>
    <property type="match status" value="1"/>
</dbReference>
<evidence type="ECO:0000313" key="1">
    <source>
        <dbReference type="EMBL" id="GIQ93027.1"/>
    </source>
</evidence>
<gene>
    <name evidence="1" type="ORF">KIPB_017185</name>
</gene>
<dbReference type="PANTHER" id="PTHR37067:SF3">
    <property type="entry name" value="PX DOMAIN-CONTAINING PROTEIN"/>
    <property type="match status" value="1"/>
</dbReference>
<feature type="non-terminal residue" evidence="1">
    <location>
        <position position="57"/>
    </location>
</feature>
<organism evidence="1 2">
    <name type="scientific">Kipferlia bialata</name>
    <dbReference type="NCBI Taxonomy" id="797122"/>
    <lineage>
        <taxon>Eukaryota</taxon>
        <taxon>Metamonada</taxon>
        <taxon>Carpediemonas-like organisms</taxon>
        <taxon>Kipferlia</taxon>
    </lineage>
</organism>
<proteinExistence type="predicted"/>
<reference evidence="1 2" key="1">
    <citation type="journal article" date="2018" name="PLoS ONE">
        <title>The draft genome of Kipferlia bialata reveals reductive genome evolution in fornicate parasites.</title>
        <authorList>
            <person name="Tanifuji G."/>
            <person name="Takabayashi S."/>
            <person name="Kume K."/>
            <person name="Takagi M."/>
            <person name="Nakayama T."/>
            <person name="Kamikawa R."/>
            <person name="Inagaki Y."/>
            <person name="Hashimoto T."/>
        </authorList>
    </citation>
    <scope>NUCLEOTIDE SEQUENCE [LARGE SCALE GENOMIC DNA]</scope>
    <source>
        <strain evidence="1">NY0173</strain>
    </source>
</reference>
<sequence>MFGPHEGQRMYDLVSRVMDVMDPDWRHKLLGTTTDGASNMTGCYEGLVTHLACSCPE</sequence>
<comment type="caution">
    <text evidence="1">The sequence shown here is derived from an EMBL/GenBank/DDBJ whole genome shotgun (WGS) entry which is preliminary data.</text>
</comment>
<dbReference type="OrthoDB" id="160518at2759"/>
<protein>
    <recommendedName>
        <fullName evidence="3">DUF4371 domain-containing protein</fullName>
    </recommendedName>
</protein>
<accession>A0A9K3GRP1</accession>
<dbReference type="EMBL" id="BDIP01011227">
    <property type="protein sequence ID" value="GIQ93027.1"/>
    <property type="molecule type" value="Genomic_DNA"/>
</dbReference>
<evidence type="ECO:0000313" key="2">
    <source>
        <dbReference type="Proteomes" id="UP000265618"/>
    </source>
</evidence>
<evidence type="ECO:0008006" key="3">
    <source>
        <dbReference type="Google" id="ProtNLM"/>
    </source>
</evidence>
<dbReference type="AlphaFoldDB" id="A0A9K3GRP1"/>
<dbReference type="Proteomes" id="UP000265618">
    <property type="component" value="Unassembled WGS sequence"/>
</dbReference>